<organism evidence="1">
    <name type="scientific">marine metagenome</name>
    <dbReference type="NCBI Taxonomy" id="408172"/>
    <lineage>
        <taxon>unclassified sequences</taxon>
        <taxon>metagenomes</taxon>
        <taxon>ecological metagenomes</taxon>
    </lineage>
</organism>
<dbReference type="AlphaFoldDB" id="A0A383D3F3"/>
<proteinExistence type="predicted"/>
<sequence>MQEMQMFYAFKGKNTDCQMPYGPMELVQE</sequence>
<accession>A0A383D3F3</accession>
<dbReference type="EMBL" id="UINC01213837">
    <property type="protein sequence ID" value="SVE38789.1"/>
    <property type="molecule type" value="Genomic_DNA"/>
</dbReference>
<evidence type="ECO:0000313" key="1">
    <source>
        <dbReference type="EMBL" id="SVE38789.1"/>
    </source>
</evidence>
<gene>
    <name evidence="1" type="ORF">METZ01_LOCUS491643</name>
</gene>
<name>A0A383D3F3_9ZZZZ</name>
<protein>
    <submittedName>
        <fullName evidence="1">Uncharacterized protein</fullName>
    </submittedName>
</protein>
<reference evidence="1" key="1">
    <citation type="submission" date="2018-05" db="EMBL/GenBank/DDBJ databases">
        <authorList>
            <person name="Lanie J.A."/>
            <person name="Ng W.-L."/>
            <person name="Kazmierczak K.M."/>
            <person name="Andrzejewski T.M."/>
            <person name="Davidsen T.M."/>
            <person name="Wayne K.J."/>
            <person name="Tettelin H."/>
            <person name="Glass J.I."/>
            <person name="Rusch D."/>
            <person name="Podicherti R."/>
            <person name="Tsui H.-C.T."/>
            <person name="Winkler M.E."/>
        </authorList>
    </citation>
    <scope>NUCLEOTIDE SEQUENCE</scope>
</reference>